<dbReference type="GO" id="GO:0016887">
    <property type="term" value="F:ATP hydrolysis activity"/>
    <property type="evidence" value="ECO:0007669"/>
    <property type="project" value="InterPro"/>
</dbReference>
<keyword evidence="12" id="KW-1185">Reference proteome</keyword>
<dbReference type="InterPro" id="IPR050352">
    <property type="entry name" value="ABCG_transporters"/>
</dbReference>
<evidence type="ECO:0000256" key="8">
    <source>
        <dbReference type="SAM" id="MobiDB-lite"/>
    </source>
</evidence>
<evidence type="ECO:0000256" key="3">
    <source>
        <dbReference type="ARBA" id="ARBA00022692"/>
    </source>
</evidence>
<dbReference type="OMA" id="DEQFANN"/>
<dbReference type="InterPro" id="IPR027417">
    <property type="entry name" value="P-loop_NTPase"/>
</dbReference>
<dbReference type="CDD" id="cd03213">
    <property type="entry name" value="ABCG_EPDR"/>
    <property type="match status" value="1"/>
</dbReference>
<dbReference type="Pfam" id="PF00005">
    <property type="entry name" value="ABC_tran"/>
    <property type="match status" value="1"/>
</dbReference>
<comment type="subcellular location">
    <subcellularLocation>
        <location evidence="1">Membrane</location>
        <topology evidence="1">Multi-pass membrane protein</topology>
    </subcellularLocation>
</comment>
<protein>
    <recommendedName>
        <fullName evidence="10">ABC transporter domain-containing protein</fullName>
    </recommendedName>
</protein>
<evidence type="ECO:0000313" key="12">
    <source>
        <dbReference type="Proteomes" id="UP000008141"/>
    </source>
</evidence>
<dbReference type="GO" id="GO:0140359">
    <property type="term" value="F:ABC-type transporter activity"/>
    <property type="evidence" value="ECO:0007669"/>
    <property type="project" value="InterPro"/>
</dbReference>
<evidence type="ECO:0000256" key="7">
    <source>
        <dbReference type="ARBA" id="ARBA00023136"/>
    </source>
</evidence>
<evidence type="ECO:0000256" key="5">
    <source>
        <dbReference type="ARBA" id="ARBA00022840"/>
    </source>
</evidence>
<keyword evidence="3 9" id="KW-0812">Transmembrane</keyword>
<dbReference type="GO" id="GO:0016020">
    <property type="term" value="C:membrane"/>
    <property type="evidence" value="ECO:0007669"/>
    <property type="project" value="UniProtKB-SubCell"/>
</dbReference>
<dbReference type="SUPFAM" id="SSF52540">
    <property type="entry name" value="P-loop containing nucleoside triphosphate hydrolases"/>
    <property type="match status" value="1"/>
</dbReference>
<evidence type="ECO:0000256" key="4">
    <source>
        <dbReference type="ARBA" id="ARBA00022741"/>
    </source>
</evidence>
<evidence type="ECO:0000313" key="11">
    <source>
        <dbReference type="EMBL" id="EFN55091.1"/>
    </source>
</evidence>
<evidence type="ECO:0000256" key="2">
    <source>
        <dbReference type="ARBA" id="ARBA00022448"/>
    </source>
</evidence>
<dbReference type="Gene3D" id="3.40.50.300">
    <property type="entry name" value="P-loop containing nucleotide triphosphate hydrolases"/>
    <property type="match status" value="1"/>
</dbReference>
<dbReference type="RefSeq" id="XP_005847193.1">
    <property type="nucleotide sequence ID" value="XM_005847131.1"/>
</dbReference>
<dbReference type="OrthoDB" id="66620at2759"/>
<feature type="domain" description="ABC transporter" evidence="10">
    <location>
        <begin position="100"/>
        <end position="351"/>
    </location>
</feature>
<dbReference type="Pfam" id="PF19055">
    <property type="entry name" value="ABC2_membrane_7"/>
    <property type="match status" value="1"/>
</dbReference>
<evidence type="ECO:0000256" key="6">
    <source>
        <dbReference type="ARBA" id="ARBA00022989"/>
    </source>
</evidence>
<keyword evidence="5" id="KW-0067">ATP-binding</keyword>
<dbReference type="STRING" id="554065.E1ZHA6"/>
<evidence type="ECO:0000259" key="10">
    <source>
        <dbReference type="PROSITE" id="PS50893"/>
    </source>
</evidence>
<keyword evidence="7 9" id="KW-0472">Membrane</keyword>
<dbReference type="SMART" id="SM00382">
    <property type="entry name" value="AAA"/>
    <property type="match status" value="1"/>
</dbReference>
<evidence type="ECO:0000256" key="9">
    <source>
        <dbReference type="SAM" id="Phobius"/>
    </source>
</evidence>
<sequence>MDAEDGGVANGPAKGTQQDIEAGAAATEKGSVKPDKEELLQELAQDAEVFAQSNAWRAGTEDGKATRRANSMLDSVSRLQAMDAGGMSFVRLKRVIHVTLQWESLTYTVLVGRRKKRATKTVLDGVSGHLAPGRLLAVMGLTGSGKTSLLNALAGRLPRGGKLEGEVLVNSQPRLRGFRSIAAYVLQDDVLFPTLTVRETFEFAANIRLPAAITKQTRTQLVDDIISELALGKAAGTYIGSAFMRGVSGGERKRCNIGVELLSNPSLIFLDEPTSGLDAFQAQNVMEALWTLAGNGRTARSLARGIRPWALRRLRTMFDQLLLLSEGRVMFFGPAAEAVDYLAQAGFKCPAQFNPADFFMDVTSMDYRTPDSEALTRRRIQLLGDLYQRQGAATAAHVEVGESSKRDMLQANKDEQFANNVLTEFQLLLGRAWRNASRNKPVLIVTLAQTVLIGFLLAWLYSNMSQTSPGAIADETGILFFVTIFTGRRRGKGEREWRDGEGRV</sequence>
<dbReference type="PANTHER" id="PTHR48041:SF139">
    <property type="entry name" value="PROTEIN SCARLET"/>
    <property type="match status" value="1"/>
</dbReference>
<feature type="region of interest" description="Disordered" evidence="8">
    <location>
        <begin position="1"/>
        <end position="37"/>
    </location>
</feature>
<dbReference type="InterPro" id="IPR003593">
    <property type="entry name" value="AAA+_ATPase"/>
</dbReference>
<keyword evidence="4" id="KW-0547">Nucleotide-binding</keyword>
<dbReference type="KEGG" id="cvr:CHLNCDRAFT_134989"/>
<evidence type="ECO:0000256" key="1">
    <source>
        <dbReference type="ARBA" id="ARBA00004141"/>
    </source>
</evidence>
<dbReference type="PANTHER" id="PTHR48041">
    <property type="entry name" value="ABC TRANSPORTER G FAMILY MEMBER 28"/>
    <property type="match status" value="1"/>
</dbReference>
<accession>E1ZHA6</accession>
<organism evidence="12">
    <name type="scientific">Chlorella variabilis</name>
    <name type="common">Green alga</name>
    <dbReference type="NCBI Taxonomy" id="554065"/>
    <lineage>
        <taxon>Eukaryota</taxon>
        <taxon>Viridiplantae</taxon>
        <taxon>Chlorophyta</taxon>
        <taxon>core chlorophytes</taxon>
        <taxon>Trebouxiophyceae</taxon>
        <taxon>Chlorellales</taxon>
        <taxon>Chlorellaceae</taxon>
        <taxon>Chlorella clade</taxon>
        <taxon>Chlorella</taxon>
    </lineage>
</organism>
<dbReference type="eggNOG" id="KOG0061">
    <property type="taxonomic scope" value="Eukaryota"/>
</dbReference>
<reference evidence="11 12" key="1">
    <citation type="journal article" date="2010" name="Plant Cell">
        <title>The Chlorella variabilis NC64A genome reveals adaptation to photosymbiosis, coevolution with viruses, and cryptic sex.</title>
        <authorList>
            <person name="Blanc G."/>
            <person name="Duncan G."/>
            <person name="Agarkova I."/>
            <person name="Borodovsky M."/>
            <person name="Gurnon J."/>
            <person name="Kuo A."/>
            <person name="Lindquist E."/>
            <person name="Lucas S."/>
            <person name="Pangilinan J."/>
            <person name="Polle J."/>
            <person name="Salamov A."/>
            <person name="Terry A."/>
            <person name="Yamada T."/>
            <person name="Dunigan D.D."/>
            <person name="Grigoriev I.V."/>
            <person name="Claverie J.M."/>
            <person name="Van Etten J.L."/>
        </authorList>
    </citation>
    <scope>NUCLEOTIDE SEQUENCE [LARGE SCALE GENOMIC DNA]</scope>
    <source>
        <strain evidence="11 12">NC64A</strain>
    </source>
</reference>
<keyword evidence="6 9" id="KW-1133">Transmembrane helix</keyword>
<dbReference type="InterPro" id="IPR043926">
    <property type="entry name" value="ABCG_dom"/>
</dbReference>
<proteinExistence type="predicted"/>
<dbReference type="AlphaFoldDB" id="E1ZHA6"/>
<dbReference type="GeneID" id="17354171"/>
<keyword evidence="2" id="KW-0813">Transport</keyword>
<dbReference type="GO" id="GO:0005524">
    <property type="term" value="F:ATP binding"/>
    <property type="evidence" value="ECO:0007669"/>
    <property type="project" value="UniProtKB-KW"/>
</dbReference>
<gene>
    <name evidence="11" type="ORF">CHLNCDRAFT_134989</name>
</gene>
<dbReference type="InterPro" id="IPR003439">
    <property type="entry name" value="ABC_transporter-like_ATP-bd"/>
</dbReference>
<feature type="transmembrane region" description="Helical" evidence="9">
    <location>
        <begin position="441"/>
        <end position="461"/>
    </location>
</feature>
<dbReference type="PROSITE" id="PS50893">
    <property type="entry name" value="ABC_TRANSPORTER_2"/>
    <property type="match status" value="1"/>
</dbReference>
<dbReference type="Proteomes" id="UP000008141">
    <property type="component" value="Unassembled WGS sequence"/>
</dbReference>
<dbReference type="InParanoid" id="E1ZHA6"/>
<dbReference type="EMBL" id="GL433846">
    <property type="protein sequence ID" value="EFN55091.1"/>
    <property type="molecule type" value="Genomic_DNA"/>
</dbReference>
<name>E1ZHA6_CHLVA</name>